<evidence type="ECO:0000256" key="1">
    <source>
        <dbReference type="SAM" id="MobiDB-lite"/>
    </source>
</evidence>
<organism evidence="2 3">
    <name type="scientific">Flavimobilis rhizosphaerae</name>
    <dbReference type="NCBI Taxonomy" id="2775421"/>
    <lineage>
        <taxon>Bacteria</taxon>
        <taxon>Bacillati</taxon>
        <taxon>Actinomycetota</taxon>
        <taxon>Actinomycetes</taxon>
        <taxon>Micrococcales</taxon>
        <taxon>Jonesiaceae</taxon>
        <taxon>Flavimobilis</taxon>
    </lineage>
</organism>
<dbReference type="Proteomes" id="UP000642107">
    <property type="component" value="Unassembled WGS sequence"/>
</dbReference>
<dbReference type="SUPFAM" id="SSF50118">
    <property type="entry name" value="Cell growth inhibitor/plasmid maintenance toxic component"/>
    <property type="match status" value="1"/>
</dbReference>
<accession>A0ABR9DSK7</accession>
<dbReference type="EMBL" id="JACZDF010000006">
    <property type="protein sequence ID" value="MBD9700117.1"/>
    <property type="molecule type" value="Genomic_DNA"/>
</dbReference>
<dbReference type="InterPro" id="IPR003477">
    <property type="entry name" value="PemK-like"/>
</dbReference>
<sequence length="202" mass="22011">MPRSTWSDTLARAARIALSFISSTRTTTSTREAAEQQPSAGQPSAGPRPGRPTTPARPDRPARPSAPAGPVAPGGSGYPGDFRGRVEPVYNPELDGDADPGEIVWTWVPYEEDHSQGKDRPVLVVGHDGDWLLGLMLSSKDHTRGRRDDGPRWMDIGSGPWDARGRESEVRLDRVLRLDPVAVRREGAIMDRPTFDKVVGSL</sequence>
<evidence type="ECO:0000313" key="3">
    <source>
        <dbReference type="Proteomes" id="UP000642107"/>
    </source>
</evidence>
<protein>
    <submittedName>
        <fullName evidence="2">Type II toxin-antitoxin system PemK/MazF family toxin</fullName>
    </submittedName>
</protein>
<reference evidence="2 3" key="1">
    <citation type="submission" date="2020-09" db="EMBL/GenBank/DDBJ databases">
        <title>Flavimobilis rhizosphaerae sp. nov., isolated from rhizosphere soil of Spartina alterniflora.</title>
        <authorList>
            <person name="Hanqin C."/>
        </authorList>
    </citation>
    <scope>NUCLEOTIDE SEQUENCE [LARGE SCALE GENOMIC DNA]</scope>
    <source>
        <strain evidence="2 3">GY 10621</strain>
    </source>
</reference>
<dbReference type="RefSeq" id="WP_192281139.1">
    <property type="nucleotide sequence ID" value="NZ_JACZDF010000006.1"/>
</dbReference>
<evidence type="ECO:0000313" key="2">
    <source>
        <dbReference type="EMBL" id="MBD9700117.1"/>
    </source>
</evidence>
<gene>
    <name evidence="2" type="ORF">IGS67_11545</name>
</gene>
<dbReference type="Pfam" id="PF02452">
    <property type="entry name" value="PemK_toxin"/>
    <property type="match status" value="1"/>
</dbReference>
<proteinExistence type="predicted"/>
<comment type="caution">
    <text evidence="2">The sequence shown here is derived from an EMBL/GenBank/DDBJ whole genome shotgun (WGS) entry which is preliminary data.</text>
</comment>
<name>A0ABR9DSK7_9MICO</name>
<keyword evidence="3" id="KW-1185">Reference proteome</keyword>
<feature type="region of interest" description="Disordered" evidence="1">
    <location>
        <begin position="20"/>
        <end position="98"/>
    </location>
</feature>
<feature type="compositionally biased region" description="Low complexity" evidence="1">
    <location>
        <begin position="22"/>
        <end position="31"/>
    </location>
</feature>
<feature type="compositionally biased region" description="Low complexity" evidence="1">
    <location>
        <begin position="43"/>
        <end position="56"/>
    </location>
</feature>